<evidence type="ECO:0000313" key="2">
    <source>
        <dbReference type="EMBL" id="MBC2677386.1"/>
    </source>
</evidence>
<name>A0A7X1KS61_9PSED</name>
<dbReference type="InterPro" id="IPR014509">
    <property type="entry name" value="YjdF-like"/>
</dbReference>
<dbReference type="AlphaFoldDB" id="A0A7X1KS61"/>
<keyword evidence="1" id="KW-0472">Membrane</keyword>
<feature type="transmembrane region" description="Helical" evidence="1">
    <location>
        <begin position="7"/>
        <end position="24"/>
    </location>
</feature>
<keyword evidence="3" id="KW-1185">Reference proteome</keyword>
<accession>A0A7X1KS61</accession>
<proteinExistence type="predicted"/>
<dbReference type="InterPro" id="IPR058534">
    <property type="entry name" value="YjdF"/>
</dbReference>
<evidence type="ECO:0000256" key="1">
    <source>
        <dbReference type="SAM" id="Phobius"/>
    </source>
</evidence>
<keyword evidence="1" id="KW-1133">Transmembrane helix</keyword>
<feature type="transmembrane region" description="Helical" evidence="1">
    <location>
        <begin position="60"/>
        <end position="78"/>
    </location>
</feature>
<dbReference type="Proteomes" id="UP000546173">
    <property type="component" value="Unassembled WGS sequence"/>
</dbReference>
<feature type="transmembrane region" description="Helical" evidence="1">
    <location>
        <begin position="30"/>
        <end position="48"/>
    </location>
</feature>
<evidence type="ECO:0000313" key="3">
    <source>
        <dbReference type="Proteomes" id="UP000546173"/>
    </source>
</evidence>
<protein>
    <submittedName>
        <fullName evidence="2">DUF2238 domain-containing protein</fullName>
    </submittedName>
</protein>
<gene>
    <name evidence="2" type="ORF">H7993_03190</name>
</gene>
<dbReference type="RefSeq" id="WP_185793414.1">
    <property type="nucleotide sequence ID" value="NZ_JACMYH010000001.1"/>
</dbReference>
<keyword evidence="1" id="KW-0812">Transmembrane</keyword>
<sequence>MATRRTSIGYWHWVLLLAVIASGWQPLDRQTWLIENILVLVGAVAVWFTRDHFQWSRRAWVMVIIFLCLHQVGTHFTYPQVPYNEALYLVSGVDVNAALGWERNQYDRFVHLAYGLLLSLPLREIVSEKCQLKGAWASLIAWSLVLSTSMLYELMEWAGAAYVGGGDSAFVGAQGDFWDAQKDMAVAAAASLVVLTCRGHALRAGVSALRGRLTPH</sequence>
<dbReference type="PIRSF" id="PIRSF020606">
    <property type="entry name" value="UCP020606"/>
    <property type="match status" value="1"/>
</dbReference>
<dbReference type="EMBL" id="JACMYH010000001">
    <property type="protein sequence ID" value="MBC2677386.1"/>
    <property type="molecule type" value="Genomic_DNA"/>
</dbReference>
<organism evidence="2 3">
    <name type="scientific">Pseudomonas baltica</name>
    <dbReference type="NCBI Taxonomy" id="2762576"/>
    <lineage>
        <taxon>Bacteria</taxon>
        <taxon>Pseudomonadati</taxon>
        <taxon>Pseudomonadota</taxon>
        <taxon>Gammaproteobacteria</taxon>
        <taxon>Pseudomonadales</taxon>
        <taxon>Pseudomonadaceae</taxon>
        <taxon>Pseudomonas</taxon>
    </lineage>
</organism>
<reference evidence="2 3" key="1">
    <citation type="submission" date="2020-08" db="EMBL/GenBank/DDBJ databases">
        <title>Pseudomonas sp. nov.</title>
        <authorList>
            <person name="Gieschler S."/>
            <person name="Fiedler G."/>
            <person name="Brinks E."/>
            <person name="Boehnlein C."/>
            <person name="Franz C.M.A.P."/>
            <person name="Kabisch J."/>
        </authorList>
    </citation>
    <scope>NUCLEOTIDE SEQUENCE [LARGE SCALE GENOMIC DNA]</scope>
    <source>
        <strain evidence="2 3">MBT-2</strain>
    </source>
</reference>
<dbReference type="Pfam" id="PF09997">
    <property type="entry name" value="DUF2238"/>
    <property type="match status" value="1"/>
</dbReference>
<comment type="caution">
    <text evidence="2">The sequence shown here is derived from an EMBL/GenBank/DDBJ whole genome shotgun (WGS) entry which is preliminary data.</text>
</comment>